<reference evidence="1 2" key="1">
    <citation type="journal article" date="2018" name="Mol. Biol. Evol.">
        <title>Broad Genomic Sampling Reveals a Smut Pathogenic Ancestry of the Fungal Clade Ustilaginomycotina.</title>
        <authorList>
            <person name="Kijpornyongpan T."/>
            <person name="Mondo S.J."/>
            <person name="Barry K."/>
            <person name="Sandor L."/>
            <person name="Lee J."/>
            <person name="Lipzen A."/>
            <person name="Pangilinan J."/>
            <person name="LaButti K."/>
            <person name="Hainaut M."/>
            <person name="Henrissat B."/>
            <person name="Grigoriev I.V."/>
            <person name="Spatafora J.W."/>
            <person name="Aime M.C."/>
        </authorList>
    </citation>
    <scope>NUCLEOTIDE SEQUENCE [LARGE SCALE GENOMIC DNA]</scope>
    <source>
        <strain evidence="1 2">SA 807</strain>
    </source>
</reference>
<gene>
    <name evidence="1" type="ORF">IE53DRAFT_388762</name>
</gene>
<protein>
    <submittedName>
        <fullName evidence="1">Uncharacterized protein</fullName>
    </submittedName>
</protein>
<dbReference type="EMBL" id="KZ820106">
    <property type="protein sequence ID" value="PWN49042.1"/>
    <property type="molecule type" value="Genomic_DNA"/>
</dbReference>
<sequence>MILQRDGPASTSASRTLLTSYPDHHPIPHSVQTRRLVQKLDKSELIHLATSWLASVRPHHLRPTLSRRSSSKTTSSSSDPRPTTSSLLDLSEERRARNLEELFFLWDVAMRDPKVAKLRAIDRLIEVDWPQGFSLGMIAEIELLHSNNRRIASGRTWVVAKFHYGHRASASSSSSSSSVDRRQARPIFSKPAFAKELGHYFQHHLYLSDDFIGLGEDEEEGVGVAGGGGGDGGGDLEAELDGDGPTSVRSGPPVGPKPGVLGPRRRALVGTHWTRNFVQLRLVLAPLPNDVYSPGLQILLVPHSPYLLVSGNLSRGPGSETREMALTALANSVGAQTVLLAQPPAGSSAAAARARGKQKAGGDDEVASQEEGEVGEGQEKVGELKGKDPLALLEILTQEQSSSGDPSSSVFMGGKGREMRSGTEGGGVVVEDGPLVAPSRRRREDDAYTLGIRLPTPPLLEDPRGRSNLEPPMVPLPPSEVKRLKRRKLESTQANLREVRELFGNQSPYDDSDLARIERVDYELDLPFPEHETYNQPRMGQEADAEPIRLRLEGSHVLAGLRTFVRSRLYRVEGEDDQAKSGGGLPSWLVDLKGTRVKVVRPSRRSA</sequence>
<evidence type="ECO:0000313" key="2">
    <source>
        <dbReference type="Proteomes" id="UP000245626"/>
    </source>
</evidence>
<proteinExistence type="predicted"/>
<organism evidence="1 2">
    <name type="scientific">Violaceomyces palustris</name>
    <dbReference type="NCBI Taxonomy" id="1673888"/>
    <lineage>
        <taxon>Eukaryota</taxon>
        <taxon>Fungi</taxon>
        <taxon>Dikarya</taxon>
        <taxon>Basidiomycota</taxon>
        <taxon>Ustilaginomycotina</taxon>
        <taxon>Ustilaginomycetes</taxon>
        <taxon>Violaceomycetales</taxon>
        <taxon>Violaceomycetaceae</taxon>
        <taxon>Violaceomyces</taxon>
    </lineage>
</organism>
<keyword evidence="2" id="KW-1185">Reference proteome</keyword>
<evidence type="ECO:0000313" key="1">
    <source>
        <dbReference type="EMBL" id="PWN49042.1"/>
    </source>
</evidence>
<dbReference type="Proteomes" id="UP000245626">
    <property type="component" value="Unassembled WGS sequence"/>
</dbReference>
<name>A0ACD0NTC2_9BASI</name>
<accession>A0ACD0NTC2</accession>